<organism evidence="2 3">
    <name type="scientific">Haloarcula rubra</name>
    <dbReference type="NCBI Taxonomy" id="2487747"/>
    <lineage>
        <taxon>Archaea</taxon>
        <taxon>Methanobacteriati</taxon>
        <taxon>Methanobacteriota</taxon>
        <taxon>Stenosarchaea group</taxon>
        <taxon>Halobacteria</taxon>
        <taxon>Halobacteriales</taxon>
        <taxon>Haloarculaceae</taxon>
        <taxon>Haloarcula</taxon>
    </lineage>
</organism>
<reference evidence="2 3" key="1">
    <citation type="submission" date="2021-06" db="EMBL/GenBank/DDBJ databases">
        <title>Halomicroarcula sp. a new haloarchaeum isolated from saline soil.</title>
        <authorList>
            <person name="Duran-Viseras A."/>
            <person name="Sanchez-Porro C."/>
            <person name="Ventosa A."/>
        </authorList>
    </citation>
    <scope>NUCLEOTIDE SEQUENCE [LARGE SCALE GENOMIC DNA]</scope>
    <source>
        <strain evidence="2 3">F13</strain>
    </source>
</reference>
<name>A0AAW4PUJ7_9EURY</name>
<dbReference type="AlphaFoldDB" id="A0AAW4PUJ7"/>
<comment type="caution">
    <text evidence="2">The sequence shown here is derived from an EMBL/GenBank/DDBJ whole genome shotgun (WGS) entry which is preliminary data.</text>
</comment>
<evidence type="ECO:0000256" key="1">
    <source>
        <dbReference type="SAM" id="MobiDB-lite"/>
    </source>
</evidence>
<keyword evidence="3" id="KW-1185">Reference proteome</keyword>
<proteinExistence type="predicted"/>
<evidence type="ECO:0000313" key="3">
    <source>
        <dbReference type="Proteomes" id="UP001430377"/>
    </source>
</evidence>
<dbReference type="EMBL" id="RKLR01000008">
    <property type="protein sequence ID" value="MBX0324842.1"/>
    <property type="molecule type" value="Genomic_DNA"/>
</dbReference>
<accession>A0AAW4PUJ7</accession>
<gene>
    <name evidence="2" type="ORF">EGH21_17585</name>
</gene>
<feature type="compositionally biased region" description="Low complexity" evidence="1">
    <location>
        <begin position="30"/>
        <end position="70"/>
    </location>
</feature>
<dbReference type="Proteomes" id="UP001430377">
    <property type="component" value="Unassembled WGS sequence"/>
</dbReference>
<dbReference type="RefSeq" id="WP_220619765.1">
    <property type="nucleotide sequence ID" value="NZ_RKLR01000008.1"/>
</dbReference>
<dbReference type="PROSITE" id="PS51257">
    <property type="entry name" value="PROKAR_LIPOPROTEIN"/>
    <property type="match status" value="1"/>
</dbReference>
<evidence type="ECO:0000313" key="2">
    <source>
        <dbReference type="EMBL" id="MBX0324842.1"/>
    </source>
</evidence>
<sequence>MASHSRRQFLLASSSGVLATLAGCSALGSQNDDTTTPTATDKEITTTTTTNGGTTTTTSSTQKTTTATPEEPMGSPGGQSGEHWHGQLFFEVNGERINFEQSKYEELDEKFHFASDGDQYKWHNEQDTVTLQYALNTLPDIEYQHEGQAHIITFRGTTYQSSDSDTSITTMRGETSIDPWIYTLRDGDVITVRIDTDATTKNETSTM</sequence>
<protein>
    <submittedName>
        <fullName evidence="2">Uncharacterized protein</fullName>
    </submittedName>
</protein>
<dbReference type="InterPro" id="IPR006311">
    <property type="entry name" value="TAT_signal"/>
</dbReference>
<dbReference type="PROSITE" id="PS51318">
    <property type="entry name" value="TAT"/>
    <property type="match status" value="1"/>
</dbReference>
<feature type="region of interest" description="Disordered" evidence="1">
    <location>
        <begin position="26"/>
        <end position="84"/>
    </location>
</feature>